<evidence type="ECO:0000256" key="2">
    <source>
        <dbReference type="ARBA" id="ARBA00022840"/>
    </source>
</evidence>
<dbReference type="PROSITE" id="PS00211">
    <property type="entry name" value="ABC_TRANSPORTER_1"/>
    <property type="match status" value="1"/>
</dbReference>
<dbReference type="Proteomes" id="UP000700732">
    <property type="component" value="Unassembled WGS sequence"/>
</dbReference>
<dbReference type="SMART" id="SM00382">
    <property type="entry name" value="AAA"/>
    <property type="match status" value="1"/>
</dbReference>
<proteinExistence type="predicted"/>
<organism evidence="4 5">
    <name type="scientific">Spirosoma utsteinense</name>
    <dbReference type="NCBI Taxonomy" id="2585773"/>
    <lineage>
        <taxon>Bacteria</taxon>
        <taxon>Pseudomonadati</taxon>
        <taxon>Bacteroidota</taxon>
        <taxon>Cytophagia</taxon>
        <taxon>Cytophagales</taxon>
        <taxon>Cytophagaceae</taxon>
        <taxon>Spirosoma</taxon>
    </lineage>
</organism>
<name>A0ABR6WC99_9BACT</name>
<keyword evidence="5" id="KW-1185">Reference proteome</keyword>
<comment type="caution">
    <text evidence="4">The sequence shown here is derived from an EMBL/GenBank/DDBJ whole genome shotgun (WGS) entry which is preliminary data.</text>
</comment>
<dbReference type="SUPFAM" id="SSF52540">
    <property type="entry name" value="P-loop containing nucleoside triphosphate hydrolases"/>
    <property type="match status" value="1"/>
</dbReference>
<feature type="domain" description="ABC transporter" evidence="3">
    <location>
        <begin position="13"/>
        <end position="217"/>
    </location>
</feature>
<keyword evidence="1" id="KW-0547">Nucleotide-binding</keyword>
<evidence type="ECO:0000313" key="5">
    <source>
        <dbReference type="Proteomes" id="UP000700732"/>
    </source>
</evidence>
<dbReference type="PANTHER" id="PTHR24220:SF611">
    <property type="entry name" value="ATP-BINDING COMPONENT OF ABC TRANSPORTER-RELATED"/>
    <property type="match status" value="1"/>
</dbReference>
<dbReference type="PANTHER" id="PTHR24220">
    <property type="entry name" value="IMPORT ATP-BINDING PROTEIN"/>
    <property type="match status" value="1"/>
</dbReference>
<evidence type="ECO:0000313" key="4">
    <source>
        <dbReference type="EMBL" id="MBC3793585.1"/>
    </source>
</evidence>
<protein>
    <submittedName>
        <fullName evidence="4">ABC transport system ATP-binding protein</fullName>
    </submittedName>
</protein>
<dbReference type="InterPro" id="IPR027417">
    <property type="entry name" value="P-loop_NTPase"/>
</dbReference>
<dbReference type="Gene3D" id="3.40.50.300">
    <property type="entry name" value="P-loop containing nucleotide triphosphate hydrolases"/>
    <property type="match status" value="1"/>
</dbReference>
<dbReference type="InterPro" id="IPR017871">
    <property type="entry name" value="ABC_transporter-like_CS"/>
</dbReference>
<dbReference type="EMBL" id="VFIA01000028">
    <property type="protein sequence ID" value="MBC3793585.1"/>
    <property type="molecule type" value="Genomic_DNA"/>
</dbReference>
<dbReference type="GO" id="GO:0005524">
    <property type="term" value="F:ATP binding"/>
    <property type="evidence" value="ECO:0007669"/>
    <property type="project" value="UniProtKB-KW"/>
</dbReference>
<dbReference type="InterPro" id="IPR015854">
    <property type="entry name" value="ABC_transpr_LolD-like"/>
</dbReference>
<dbReference type="PROSITE" id="PS50893">
    <property type="entry name" value="ABC_TRANSPORTER_2"/>
    <property type="match status" value="1"/>
</dbReference>
<evidence type="ECO:0000259" key="3">
    <source>
        <dbReference type="PROSITE" id="PS50893"/>
    </source>
</evidence>
<gene>
    <name evidence="4" type="ORF">FH603_4104</name>
</gene>
<keyword evidence="2 4" id="KW-0067">ATP-binding</keyword>
<accession>A0ABR6WC99</accession>
<dbReference type="InterPro" id="IPR003593">
    <property type="entry name" value="AAA+_ATPase"/>
</dbReference>
<dbReference type="Pfam" id="PF00005">
    <property type="entry name" value="ABC_tran"/>
    <property type="match status" value="1"/>
</dbReference>
<reference evidence="4 5" key="1">
    <citation type="submission" date="2019-06" db="EMBL/GenBank/DDBJ databases">
        <title>Spirosoma utsteinense sp. nov. isolated from Antarctic ice-free soils.</title>
        <authorList>
            <person name="Tahon G."/>
        </authorList>
    </citation>
    <scope>NUCLEOTIDE SEQUENCE [LARGE SCALE GENOMIC DNA]</scope>
    <source>
        <strain evidence="4 5">LMG 31447</strain>
    </source>
</reference>
<dbReference type="InterPro" id="IPR003439">
    <property type="entry name" value="ABC_transporter-like_ATP-bd"/>
</dbReference>
<sequence>MPIFVGSQPKPMLVTNQLTFEYGPQKQFTFPDVTCADREALLILGRSGTGKTTFLHLLALLLRPKTGAVTVNQTDLTTLSPAQTAAFRARHVGLVYQKPHFVSSLSVLDNLLLANYLANKPQNKERARELAEQLGFREQLAKKTHQLSQGEQQRVSIARAVMNQPDVILADEPTSSLDDENTNRVVALLRQQSEQIGASLIVVTHDQRLKDVFKNRVNL</sequence>
<evidence type="ECO:0000256" key="1">
    <source>
        <dbReference type="ARBA" id="ARBA00022741"/>
    </source>
</evidence>